<dbReference type="AlphaFoldDB" id="A0AAW0UR25"/>
<gene>
    <name evidence="1" type="ORF">O3P69_000749</name>
</gene>
<dbReference type="EMBL" id="JARAKH010000007">
    <property type="protein sequence ID" value="KAK8402568.1"/>
    <property type="molecule type" value="Genomic_DNA"/>
</dbReference>
<protein>
    <submittedName>
        <fullName evidence="1">Uncharacterized protein</fullName>
    </submittedName>
</protein>
<organism evidence="1 2">
    <name type="scientific">Scylla paramamosain</name>
    <name type="common">Mud crab</name>
    <dbReference type="NCBI Taxonomy" id="85552"/>
    <lineage>
        <taxon>Eukaryota</taxon>
        <taxon>Metazoa</taxon>
        <taxon>Ecdysozoa</taxon>
        <taxon>Arthropoda</taxon>
        <taxon>Crustacea</taxon>
        <taxon>Multicrustacea</taxon>
        <taxon>Malacostraca</taxon>
        <taxon>Eumalacostraca</taxon>
        <taxon>Eucarida</taxon>
        <taxon>Decapoda</taxon>
        <taxon>Pleocyemata</taxon>
        <taxon>Brachyura</taxon>
        <taxon>Eubrachyura</taxon>
        <taxon>Portunoidea</taxon>
        <taxon>Portunidae</taxon>
        <taxon>Portuninae</taxon>
        <taxon>Scylla</taxon>
    </lineage>
</organism>
<comment type="caution">
    <text evidence="1">The sequence shown here is derived from an EMBL/GenBank/DDBJ whole genome shotgun (WGS) entry which is preliminary data.</text>
</comment>
<evidence type="ECO:0000313" key="1">
    <source>
        <dbReference type="EMBL" id="KAK8402568.1"/>
    </source>
</evidence>
<keyword evidence="2" id="KW-1185">Reference proteome</keyword>
<evidence type="ECO:0000313" key="2">
    <source>
        <dbReference type="Proteomes" id="UP001487740"/>
    </source>
</evidence>
<reference evidence="1 2" key="1">
    <citation type="submission" date="2023-03" db="EMBL/GenBank/DDBJ databases">
        <title>High-quality genome of Scylla paramamosain provides insights in environmental adaptation.</title>
        <authorList>
            <person name="Zhang L."/>
        </authorList>
    </citation>
    <scope>NUCLEOTIDE SEQUENCE [LARGE SCALE GENOMIC DNA]</scope>
    <source>
        <strain evidence="1">LZ_2023a</strain>
        <tissue evidence="1">Muscle</tissue>
    </source>
</reference>
<proteinExistence type="predicted"/>
<sequence>MKDDSPSGPPCLATFFASLSVSAARERPFKRKIEGLCKDYIEKDMRTIRYILGLEATIVFRPVCRGSRVFGRRNALRLQSLQLAHHFSCSQTETLHNHNDRRWSEKAVRTYHQRAYGKLSTAEEPNVEFCSANRIIQPTIHAEMIQQYFNLAKTSAYRILDKDKRLKVCDVHNLARNMNTLQKNSFDPVNIRNHLALLYRCPLTTEHNIGVMKELGLNDLRAEHLIQAIKLFKSSVAAIKKWGLLPEHYDPMETLTSLEIPDHVLNNVKFSDCINDLTLAQLHQKMSSVYLSWRLNCSEKEVSKLQQTYRLAKKSMKLQQKVLVQLEHEWNIDIPKVRLNGYLLTCSPTNISLIDNKVKQIAGISLKEYVVMTPRILTIPYHQLLQVDQILSKLDLPETSLKALPRICTLHPDTLQERLNELQQIPEFYALQSHPRMLHLIYYHNKTYYMIS</sequence>
<dbReference type="Proteomes" id="UP001487740">
    <property type="component" value="Unassembled WGS sequence"/>
</dbReference>
<name>A0AAW0UR25_SCYPA</name>
<accession>A0AAW0UR25</accession>